<proteinExistence type="predicted"/>
<reference evidence="1" key="2">
    <citation type="journal article" date="2015" name="Fish Shellfish Immunol.">
        <title>Early steps in the European eel (Anguilla anguilla)-Vibrio vulnificus interaction in the gills: Role of the RtxA13 toxin.</title>
        <authorList>
            <person name="Callol A."/>
            <person name="Pajuelo D."/>
            <person name="Ebbesson L."/>
            <person name="Teles M."/>
            <person name="MacKenzie S."/>
            <person name="Amaro C."/>
        </authorList>
    </citation>
    <scope>NUCLEOTIDE SEQUENCE</scope>
</reference>
<organism evidence="1">
    <name type="scientific">Anguilla anguilla</name>
    <name type="common">European freshwater eel</name>
    <name type="synonym">Muraena anguilla</name>
    <dbReference type="NCBI Taxonomy" id="7936"/>
    <lineage>
        <taxon>Eukaryota</taxon>
        <taxon>Metazoa</taxon>
        <taxon>Chordata</taxon>
        <taxon>Craniata</taxon>
        <taxon>Vertebrata</taxon>
        <taxon>Euteleostomi</taxon>
        <taxon>Actinopterygii</taxon>
        <taxon>Neopterygii</taxon>
        <taxon>Teleostei</taxon>
        <taxon>Anguilliformes</taxon>
        <taxon>Anguillidae</taxon>
        <taxon>Anguilla</taxon>
    </lineage>
</organism>
<sequence>MSSQAGFFSPTHFDRLSLSNVCSWGYHLGLKCHERISRVKYMEAAILCQERVFENIYSADIAVRVTLPPPHFSLRGRLDRCLFISNLSHKLLRPFSL</sequence>
<accession>A0A0E9RVQ0</accession>
<protein>
    <submittedName>
        <fullName evidence="1">Uncharacterized protein</fullName>
    </submittedName>
</protein>
<name>A0A0E9RVQ0_ANGAN</name>
<dbReference type="AlphaFoldDB" id="A0A0E9RVQ0"/>
<evidence type="ECO:0000313" key="1">
    <source>
        <dbReference type="EMBL" id="JAH32887.1"/>
    </source>
</evidence>
<dbReference type="EMBL" id="GBXM01075690">
    <property type="protein sequence ID" value="JAH32887.1"/>
    <property type="molecule type" value="Transcribed_RNA"/>
</dbReference>
<reference evidence="1" key="1">
    <citation type="submission" date="2014-11" db="EMBL/GenBank/DDBJ databases">
        <authorList>
            <person name="Amaro Gonzalez C."/>
        </authorList>
    </citation>
    <scope>NUCLEOTIDE SEQUENCE</scope>
</reference>